<reference evidence="2" key="5">
    <citation type="journal article" date="2021" name="G3 (Bethesda)">
        <title>Aegilops tauschii genome assembly Aet v5.0 features greater sequence contiguity and improved annotation.</title>
        <authorList>
            <person name="Wang L."/>
            <person name="Zhu T."/>
            <person name="Rodriguez J.C."/>
            <person name="Deal K.R."/>
            <person name="Dubcovsky J."/>
            <person name="McGuire P.E."/>
            <person name="Lux T."/>
            <person name="Spannagl M."/>
            <person name="Mayer K.F.X."/>
            <person name="Baldrich P."/>
            <person name="Meyers B.C."/>
            <person name="Huo N."/>
            <person name="Gu Y.Q."/>
            <person name="Zhou H."/>
            <person name="Devos K.M."/>
            <person name="Bennetzen J.L."/>
            <person name="Unver T."/>
            <person name="Budak H."/>
            <person name="Gulick P.J."/>
            <person name="Galiba G."/>
            <person name="Kalapos B."/>
            <person name="Nelson D.R."/>
            <person name="Li P."/>
            <person name="You F.M."/>
            <person name="Luo M.C."/>
            <person name="Dvorak J."/>
        </authorList>
    </citation>
    <scope>NUCLEOTIDE SEQUENCE [LARGE SCALE GENOMIC DNA]</scope>
    <source>
        <strain evidence="2">cv. AL8/78</strain>
    </source>
</reference>
<keyword evidence="1" id="KW-0812">Transmembrane</keyword>
<keyword evidence="3" id="KW-1185">Reference proteome</keyword>
<keyword evidence="1" id="KW-1133">Transmembrane helix</keyword>
<keyword evidence="1" id="KW-0472">Membrane</keyword>
<proteinExistence type="predicted"/>
<dbReference type="AlphaFoldDB" id="A0A453R1W7"/>
<evidence type="ECO:0000313" key="3">
    <source>
        <dbReference type="Proteomes" id="UP000015105"/>
    </source>
</evidence>
<feature type="transmembrane region" description="Helical" evidence="1">
    <location>
        <begin position="6"/>
        <end position="27"/>
    </location>
</feature>
<name>A0A453R1W7_AEGTS</name>
<organism evidence="2 3">
    <name type="scientific">Aegilops tauschii subsp. strangulata</name>
    <name type="common">Goatgrass</name>
    <dbReference type="NCBI Taxonomy" id="200361"/>
    <lineage>
        <taxon>Eukaryota</taxon>
        <taxon>Viridiplantae</taxon>
        <taxon>Streptophyta</taxon>
        <taxon>Embryophyta</taxon>
        <taxon>Tracheophyta</taxon>
        <taxon>Spermatophyta</taxon>
        <taxon>Magnoliopsida</taxon>
        <taxon>Liliopsida</taxon>
        <taxon>Poales</taxon>
        <taxon>Poaceae</taxon>
        <taxon>BOP clade</taxon>
        <taxon>Pooideae</taxon>
        <taxon>Triticodae</taxon>
        <taxon>Triticeae</taxon>
        <taxon>Triticinae</taxon>
        <taxon>Aegilops</taxon>
    </lineage>
</organism>
<accession>A0A453R1W7</accession>
<dbReference type="EnsemblPlants" id="AET7Gv20424100.6">
    <property type="protein sequence ID" value="AET7Gv20424100.6"/>
    <property type="gene ID" value="AET7Gv20424100"/>
</dbReference>
<evidence type="ECO:0000256" key="1">
    <source>
        <dbReference type="SAM" id="Phobius"/>
    </source>
</evidence>
<reference evidence="2" key="4">
    <citation type="submission" date="2019-03" db="UniProtKB">
        <authorList>
            <consortium name="EnsemblPlants"/>
        </authorList>
    </citation>
    <scope>IDENTIFICATION</scope>
</reference>
<evidence type="ECO:0000313" key="2">
    <source>
        <dbReference type="EnsemblPlants" id="AET7Gv20424100.6"/>
    </source>
</evidence>
<dbReference type="Gramene" id="AET7Gv20424100.6">
    <property type="protein sequence ID" value="AET7Gv20424100.6"/>
    <property type="gene ID" value="AET7Gv20424100"/>
</dbReference>
<sequence length="174" mass="19051">APPRSPPATMALAAIFVFLLVCAVHVLESMLDLAKKRGSVSDEQVKLRVAITQLLKESSALSTPSTFAQAAKLKRLAAAKEKELAKLQQSDIKGKQSLHEKYGKVLKATKVLHDCSFCSLLYLTFIASGVSHEIDLVVGPSLWFARSVVLECTCSYRPQPSSTALRKDVLLERR</sequence>
<reference evidence="3" key="2">
    <citation type="journal article" date="2017" name="Nat. Plants">
        <title>The Aegilops tauschii genome reveals multiple impacts of transposons.</title>
        <authorList>
            <person name="Zhao G."/>
            <person name="Zou C."/>
            <person name="Li K."/>
            <person name="Wang K."/>
            <person name="Li T."/>
            <person name="Gao L."/>
            <person name="Zhang X."/>
            <person name="Wang H."/>
            <person name="Yang Z."/>
            <person name="Liu X."/>
            <person name="Jiang W."/>
            <person name="Mao L."/>
            <person name="Kong X."/>
            <person name="Jiao Y."/>
            <person name="Jia J."/>
        </authorList>
    </citation>
    <scope>NUCLEOTIDE SEQUENCE [LARGE SCALE GENOMIC DNA]</scope>
    <source>
        <strain evidence="3">cv. AL8/78</strain>
    </source>
</reference>
<reference evidence="3" key="1">
    <citation type="journal article" date="2014" name="Science">
        <title>Ancient hybridizations among the ancestral genomes of bread wheat.</title>
        <authorList>
            <consortium name="International Wheat Genome Sequencing Consortium,"/>
            <person name="Marcussen T."/>
            <person name="Sandve S.R."/>
            <person name="Heier L."/>
            <person name="Spannagl M."/>
            <person name="Pfeifer M."/>
            <person name="Jakobsen K.S."/>
            <person name="Wulff B.B."/>
            <person name="Steuernagel B."/>
            <person name="Mayer K.F."/>
            <person name="Olsen O.A."/>
        </authorList>
    </citation>
    <scope>NUCLEOTIDE SEQUENCE [LARGE SCALE GENOMIC DNA]</scope>
    <source>
        <strain evidence="3">cv. AL8/78</strain>
    </source>
</reference>
<protein>
    <submittedName>
        <fullName evidence="2">Uncharacterized protein</fullName>
    </submittedName>
</protein>
<reference evidence="2" key="3">
    <citation type="journal article" date="2017" name="Nature">
        <title>Genome sequence of the progenitor of the wheat D genome Aegilops tauschii.</title>
        <authorList>
            <person name="Luo M.C."/>
            <person name="Gu Y.Q."/>
            <person name="Puiu D."/>
            <person name="Wang H."/>
            <person name="Twardziok S.O."/>
            <person name="Deal K.R."/>
            <person name="Huo N."/>
            <person name="Zhu T."/>
            <person name="Wang L."/>
            <person name="Wang Y."/>
            <person name="McGuire P.E."/>
            <person name="Liu S."/>
            <person name="Long H."/>
            <person name="Ramasamy R.K."/>
            <person name="Rodriguez J.C."/>
            <person name="Van S.L."/>
            <person name="Yuan L."/>
            <person name="Wang Z."/>
            <person name="Xia Z."/>
            <person name="Xiao L."/>
            <person name="Anderson O.D."/>
            <person name="Ouyang S."/>
            <person name="Liang Y."/>
            <person name="Zimin A.V."/>
            <person name="Pertea G."/>
            <person name="Qi P."/>
            <person name="Bennetzen J.L."/>
            <person name="Dai X."/>
            <person name="Dawson M.W."/>
            <person name="Muller H.G."/>
            <person name="Kugler K."/>
            <person name="Rivarola-Duarte L."/>
            <person name="Spannagl M."/>
            <person name="Mayer K.F.X."/>
            <person name="Lu F.H."/>
            <person name="Bevan M.W."/>
            <person name="Leroy P."/>
            <person name="Li P."/>
            <person name="You F.M."/>
            <person name="Sun Q."/>
            <person name="Liu Z."/>
            <person name="Lyons E."/>
            <person name="Wicker T."/>
            <person name="Salzberg S.L."/>
            <person name="Devos K.M."/>
            <person name="Dvorak J."/>
        </authorList>
    </citation>
    <scope>NUCLEOTIDE SEQUENCE [LARGE SCALE GENOMIC DNA]</scope>
    <source>
        <strain evidence="2">cv. AL8/78</strain>
    </source>
</reference>
<dbReference type="Proteomes" id="UP000015105">
    <property type="component" value="Chromosome 7D"/>
</dbReference>